<proteinExistence type="predicted"/>
<sequence>MSTSNTDIMLAPGESGHYSRSFRPNLLLFWLRDTYLVTNKRLALKCANTIFGFIPLGFEEKSIPMGSIAGVNSSFKVKPVRLLFAGFIAAVMLFMGLSALAGGAVGGLFLLLAGTFFAAIAANSIMASLSVTNNGGGVNEVTVSILDKAALDDFKNKATEYIYSASAGGISWQQAYASNSEGFQNSMGQPQGHIAPQSHLAQSEPTIPPRLPNQGTGNSGW</sequence>
<protein>
    <submittedName>
        <fullName evidence="3">Uncharacterized protein</fullName>
    </submittedName>
</protein>
<accession>A0ABM5PLT4</accession>
<feature type="region of interest" description="Disordered" evidence="1">
    <location>
        <begin position="186"/>
        <end position="221"/>
    </location>
</feature>
<dbReference type="RefSeq" id="WP_025386923.1">
    <property type="nucleotide sequence ID" value="NZ_CP004350.1"/>
</dbReference>
<name>A0ABM5PLT4_9CORY</name>
<keyword evidence="2" id="KW-0812">Transmembrane</keyword>
<organism evidence="3 5">
    <name type="scientific">Corynebacterium casei LMG S-19264</name>
    <dbReference type="NCBI Taxonomy" id="1285583"/>
    <lineage>
        <taxon>Bacteria</taxon>
        <taxon>Bacillati</taxon>
        <taxon>Actinomycetota</taxon>
        <taxon>Actinomycetes</taxon>
        <taxon>Mycobacteriales</taxon>
        <taxon>Corynebacteriaceae</taxon>
        <taxon>Corynebacterium</taxon>
    </lineage>
</organism>
<reference evidence="5" key="1">
    <citation type="submission" date="2013-02" db="EMBL/GenBank/DDBJ databases">
        <title>The complete genome sequence of Corynebacterium casei LMG S-19264 (=DSM 44701).</title>
        <authorList>
            <person name="Ruckert C."/>
            <person name="Albersmeier A."/>
            <person name="Kalinowski J."/>
        </authorList>
    </citation>
    <scope>NUCLEOTIDE SEQUENCE [LARGE SCALE GENOMIC DNA]</scope>
    <source>
        <strain evidence="5">LMG S-19264</strain>
    </source>
</reference>
<dbReference type="Proteomes" id="UP000019226">
    <property type="component" value="Chromosome"/>
</dbReference>
<keyword evidence="2" id="KW-0472">Membrane</keyword>
<evidence type="ECO:0000256" key="2">
    <source>
        <dbReference type="SAM" id="Phobius"/>
    </source>
</evidence>
<gene>
    <name evidence="3" type="ORF">CCASEI_01220</name>
    <name evidence="4" type="ORF">CCASEI_01300</name>
</gene>
<reference evidence="3" key="2">
    <citation type="journal article" date="2014" name="Int. J. Syst. Evol. Microbiol.">
        <title>Complete genome sequence of Corynebacterium casei LMG S-19264T (=DSM 44701T), isolated from a smear-ripened cheese.</title>
        <authorList>
            <consortium name="US DOE Joint Genome Institute (JGI-PGF)"/>
            <person name="Walter F."/>
            <person name="Albersmeier A."/>
            <person name="Kalinowski J."/>
            <person name="Ruckert C."/>
        </authorList>
    </citation>
    <scope>NUCLEOTIDE SEQUENCE</scope>
    <source>
        <strain evidence="3">LMG S-19264</strain>
    </source>
</reference>
<feature type="transmembrane region" description="Helical" evidence="2">
    <location>
        <begin position="82"/>
        <end position="101"/>
    </location>
</feature>
<evidence type="ECO:0000256" key="1">
    <source>
        <dbReference type="SAM" id="MobiDB-lite"/>
    </source>
</evidence>
<feature type="transmembrane region" description="Helical" evidence="2">
    <location>
        <begin position="107"/>
        <end position="126"/>
    </location>
</feature>
<dbReference type="EMBL" id="CP004350">
    <property type="protein sequence ID" value="AHI18845.1"/>
    <property type="molecule type" value="Genomic_DNA"/>
</dbReference>
<evidence type="ECO:0000313" key="3">
    <source>
        <dbReference type="EMBL" id="AHI18829.1"/>
    </source>
</evidence>
<keyword evidence="2" id="KW-1133">Transmembrane helix</keyword>
<evidence type="ECO:0000313" key="4">
    <source>
        <dbReference type="EMBL" id="AHI18845.1"/>
    </source>
</evidence>
<keyword evidence="5" id="KW-1185">Reference proteome</keyword>
<evidence type="ECO:0000313" key="5">
    <source>
        <dbReference type="Proteomes" id="UP000019226"/>
    </source>
</evidence>
<dbReference type="EMBL" id="CP004350">
    <property type="protein sequence ID" value="AHI18829.1"/>
    <property type="molecule type" value="Genomic_DNA"/>
</dbReference>
<dbReference type="GeneID" id="82876463"/>